<gene>
    <name evidence="1" type="ORF">FA13DRAFT_1745265</name>
</gene>
<reference evidence="1 2" key="1">
    <citation type="journal article" date="2019" name="Nat. Ecol. Evol.">
        <title>Megaphylogeny resolves global patterns of mushroom evolution.</title>
        <authorList>
            <person name="Varga T."/>
            <person name="Krizsan K."/>
            <person name="Foldi C."/>
            <person name="Dima B."/>
            <person name="Sanchez-Garcia M."/>
            <person name="Sanchez-Ramirez S."/>
            <person name="Szollosi G.J."/>
            <person name="Szarkandi J.G."/>
            <person name="Papp V."/>
            <person name="Albert L."/>
            <person name="Andreopoulos W."/>
            <person name="Angelini C."/>
            <person name="Antonin V."/>
            <person name="Barry K.W."/>
            <person name="Bougher N.L."/>
            <person name="Buchanan P."/>
            <person name="Buyck B."/>
            <person name="Bense V."/>
            <person name="Catcheside P."/>
            <person name="Chovatia M."/>
            <person name="Cooper J."/>
            <person name="Damon W."/>
            <person name="Desjardin D."/>
            <person name="Finy P."/>
            <person name="Geml J."/>
            <person name="Haridas S."/>
            <person name="Hughes K."/>
            <person name="Justo A."/>
            <person name="Karasinski D."/>
            <person name="Kautmanova I."/>
            <person name="Kiss B."/>
            <person name="Kocsube S."/>
            <person name="Kotiranta H."/>
            <person name="LaButti K.M."/>
            <person name="Lechner B.E."/>
            <person name="Liimatainen K."/>
            <person name="Lipzen A."/>
            <person name="Lukacs Z."/>
            <person name="Mihaltcheva S."/>
            <person name="Morgado L.N."/>
            <person name="Niskanen T."/>
            <person name="Noordeloos M.E."/>
            <person name="Ohm R.A."/>
            <person name="Ortiz-Santana B."/>
            <person name="Ovrebo C."/>
            <person name="Racz N."/>
            <person name="Riley R."/>
            <person name="Savchenko A."/>
            <person name="Shiryaev A."/>
            <person name="Soop K."/>
            <person name="Spirin V."/>
            <person name="Szebenyi C."/>
            <person name="Tomsovsky M."/>
            <person name="Tulloss R.E."/>
            <person name="Uehling J."/>
            <person name="Grigoriev I.V."/>
            <person name="Vagvolgyi C."/>
            <person name="Papp T."/>
            <person name="Martin F.M."/>
            <person name="Miettinen O."/>
            <person name="Hibbett D.S."/>
            <person name="Nagy L.G."/>
        </authorList>
    </citation>
    <scope>NUCLEOTIDE SEQUENCE [LARGE SCALE GENOMIC DNA]</scope>
    <source>
        <strain evidence="1 2">FP101781</strain>
    </source>
</reference>
<organism evidence="1 2">
    <name type="scientific">Coprinellus micaceus</name>
    <name type="common">Glistening ink-cap mushroom</name>
    <name type="synonym">Coprinus micaceus</name>
    <dbReference type="NCBI Taxonomy" id="71717"/>
    <lineage>
        <taxon>Eukaryota</taxon>
        <taxon>Fungi</taxon>
        <taxon>Dikarya</taxon>
        <taxon>Basidiomycota</taxon>
        <taxon>Agaricomycotina</taxon>
        <taxon>Agaricomycetes</taxon>
        <taxon>Agaricomycetidae</taxon>
        <taxon>Agaricales</taxon>
        <taxon>Agaricineae</taxon>
        <taxon>Psathyrellaceae</taxon>
        <taxon>Coprinellus</taxon>
    </lineage>
</organism>
<proteinExistence type="predicted"/>
<accession>A0A4Y7SB33</accession>
<name>A0A4Y7SB33_COPMI</name>
<protein>
    <submittedName>
        <fullName evidence="1">Uncharacterized protein</fullName>
    </submittedName>
</protein>
<sequence>MIERARAYCSELYGRNVTPSQASPVFLIFAPVTPKIQWGRLEKAILAARLRRDPPKWQVSRTTGVGFLSSALNRSVTLPLLFLPYSSLQ</sequence>
<keyword evidence="2" id="KW-1185">Reference proteome</keyword>
<dbReference type="EMBL" id="QPFP01000228">
    <property type="protein sequence ID" value="TEB18792.1"/>
    <property type="molecule type" value="Genomic_DNA"/>
</dbReference>
<evidence type="ECO:0000313" key="2">
    <source>
        <dbReference type="Proteomes" id="UP000298030"/>
    </source>
</evidence>
<dbReference type="AlphaFoldDB" id="A0A4Y7SB33"/>
<comment type="caution">
    <text evidence="1">The sequence shown here is derived from an EMBL/GenBank/DDBJ whole genome shotgun (WGS) entry which is preliminary data.</text>
</comment>
<dbReference type="Proteomes" id="UP000298030">
    <property type="component" value="Unassembled WGS sequence"/>
</dbReference>
<evidence type="ECO:0000313" key="1">
    <source>
        <dbReference type="EMBL" id="TEB18792.1"/>
    </source>
</evidence>